<protein>
    <submittedName>
        <fullName evidence="2">Uncharacterized protein</fullName>
    </submittedName>
</protein>
<reference evidence="2" key="2">
    <citation type="journal article" date="2021" name="PeerJ">
        <title>Extensive microbial diversity within the chicken gut microbiome revealed by metagenomics and culture.</title>
        <authorList>
            <person name="Gilroy R."/>
            <person name="Ravi A."/>
            <person name="Getino M."/>
            <person name="Pursley I."/>
            <person name="Horton D.L."/>
            <person name="Alikhan N.F."/>
            <person name="Baker D."/>
            <person name="Gharbi K."/>
            <person name="Hall N."/>
            <person name="Watson M."/>
            <person name="Adriaenssens E.M."/>
            <person name="Foster-Nyarko E."/>
            <person name="Jarju S."/>
            <person name="Secka A."/>
            <person name="Antonio M."/>
            <person name="Oren A."/>
            <person name="Chaudhuri R.R."/>
            <person name="La Ragione R."/>
            <person name="Hildebrand F."/>
            <person name="Pallen M.J."/>
        </authorList>
    </citation>
    <scope>NUCLEOTIDE SEQUENCE</scope>
    <source>
        <strain evidence="2">CHK160-1198</strain>
    </source>
</reference>
<keyword evidence="1" id="KW-0732">Signal</keyword>
<accession>A0A9D1SLY7</accession>
<evidence type="ECO:0000256" key="1">
    <source>
        <dbReference type="SAM" id="SignalP"/>
    </source>
</evidence>
<organism evidence="2 3">
    <name type="scientific">Candidatus Avacidaminococcus intestinavium</name>
    <dbReference type="NCBI Taxonomy" id="2840684"/>
    <lineage>
        <taxon>Bacteria</taxon>
        <taxon>Bacillati</taxon>
        <taxon>Bacillota</taxon>
        <taxon>Negativicutes</taxon>
        <taxon>Acidaminococcales</taxon>
        <taxon>Acidaminococcaceae</taxon>
        <taxon>Acidaminococcaceae incertae sedis</taxon>
        <taxon>Candidatus Avacidaminococcus</taxon>
    </lineage>
</organism>
<proteinExistence type="predicted"/>
<feature type="signal peptide" evidence="1">
    <location>
        <begin position="1"/>
        <end position="24"/>
    </location>
</feature>
<dbReference type="Proteomes" id="UP000824099">
    <property type="component" value="Unassembled WGS sequence"/>
</dbReference>
<name>A0A9D1SLY7_9FIRM</name>
<evidence type="ECO:0000313" key="2">
    <source>
        <dbReference type="EMBL" id="HIU64507.1"/>
    </source>
</evidence>
<dbReference type="EMBL" id="DVNI01000092">
    <property type="protein sequence ID" value="HIU64507.1"/>
    <property type="molecule type" value="Genomic_DNA"/>
</dbReference>
<reference evidence="2" key="1">
    <citation type="submission" date="2020-10" db="EMBL/GenBank/DDBJ databases">
        <authorList>
            <person name="Gilroy R."/>
        </authorList>
    </citation>
    <scope>NUCLEOTIDE SEQUENCE</scope>
    <source>
        <strain evidence="2">CHK160-1198</strain>
    </source>
</reference>
<gene>
    <name evidence="2" type="ORF">IAB06_05700</name>
</gene>
<feature type="chain" id="PRO_5039043987" evidence="1">
    <location>
        <begin position="25"/>
        <end position="163"/>
    </location>
</feature>
<comment type="caution">
    <text evidence="2">The sequence shown here is derived from an EMBL/GenBank/DDBJ whole genome shotgun (WGS) entry which is preliminary data.</text>
</comment>
<evidence type="ECO:0000313" key="3">
    <source>
        <dbReference type="Proteomes" id="UP000824099"/>
    </source>
</evidence>
<sequence>MSSKKIVVTLLALMVFLVSSVALGAESKFKLVDAIEVARVEVPVDASLLGYQQDNDEMKVVFQDPATFEQYFVKVDIAKSKVKEVNIKGAVFVLGSTVVNKTLEDIRAALLSVYPTAKDIVITTKSDMNNIYYEAEFVTEKFKGEAKFNPATGAVIERELYYY</sequence>
<dbReference type="AlphaFoldDB" id="A0A9D1SLY7"/>